<protein>
    <submittedName>
        <fullName evidence="2">Fluoroquinolone transport system permease protein</fullName>
    </submittedName>
</protein>
<comment type="caution">
    <text evidence="2">The sequence shown here is derived from an EMBL/GenBank/DDBJ whole genome shotgun (WGS) entry which is preliminary data.</text>
</comment>
<dbReference type="EMBL" id="JAUSTY010000003">
    <property type="protein sequence ID" value="MDQ0165067.1"/>
    <property type="molecule type" value="Genomic_DNA"/>
</dbReference>
<keyword evidence="1" id="KW-1133">Transmembrane helix</keyword>
<evidence type="ECO:0000313" key="3">
    <source>
        <dbReference type="Proteomes" id="UP001235840"/>
    </source>
</evidence>
<proteinExistence type="predicted"/>
<evidence type="ECO:0000256" key="1">
    <source>
        <dbReference type="SAM" id="Phobius"/>
    </source>
</evidence>
<gene>
    <name evidence="2" type="ORF">J2S11_000967</name>
</gene>
<dbReference type="Proteomes" id="UP001235840">
    <property type="component" value="Unassembled WGS sequence"/>
</dbReference>
<feature type="transmembrane region" description="Helical" evidence="1">
    <location>
        <begin position="60"/>
        <end position="82"/>
    </location>
</feature>
<keyword evidence="1" id="KW-0472">Membrane</keyword>
<feature type="transmembrane region" description="Helical" evidence="1">
    <location>
        <begin position="21"/>
        <end position="48"/>
    </location>
</feature>
<keyword evidence="1" id="KW-0812">Transmembrane</keyword>
<dbReference type="RefSeq" id="WP_307391618.1">
    <property type="nucleotide sequence ID" value="NZ_BAAADK010000010.1"/>
</dbReference>
<feature type="transmembrane region" description="Helical" evidence="1">
    <location>
        <begin position="136"/>
        <end position="158"/>
    </location>
</feature>
<feature type="transmembrane region" description="Helical" evidence="1">
    <location>
        <begin position="165"/>
        <end position="183"/>
    </location>
</feature>
<feature type="transmembrane region" description="Helical" evidence="1">
    <location>
        <begin position="217"/>
        <end position="239"/>
    </location>
</feature>
<reference evidence="2 3" key="1">
    <citation type="submission" date="2023-07" db="EMBL/GenBank/DDBJ databases">
        <title>Genomic Encyclopedia of Type Strains, Phase IV (KMG-IV): sequencing the most valuable type-strain genomes for metagenomic binning, comparative biology and taxonomic classification.</title>
        <authorList>
            <person name="Goeker M."/>
        </authorList>
    </citation>
    <scope>NUCLEOTIDE SEQUENCE [LARGE SCALE GENOMIC DNA]</scope>
    <source>
        <strain evidence="2 3">DSM 12751</strain>
    </source>
</reference>
<sequence>MLKYKTLLISDIKNAARNPMFMLIGIGPLLLLLLIRYVLPVVADWLIVYTGFDLLSYNDFITILIMLVIPQLIGTATGLLMLDERDERIIDYYTVSPLGRHGYLIYRLLLPVTITILMSALFLLANGISKHQIENIAVLILLALQAPLYTLFLVAFAANKVEGLALSKLASLMLLGAIFPYFIPDPWQTLGIILPTYWPSRLYLNGALLGENLGITFFLYMIGLIFHMLLLTSLFLRYYRQQS</sequence>
<keyword evidence="3" id="KW-1185">Reference proteome</keyword>
<evidence type="ECO:0000313" key="2">
    <source>
        <dbReference type="EMBL" id="MDQ0165067.1"/>
    </source>
</evidence>
<accession>A0ABT9VVP7</accession>
<feature type="transmembrane region" description="Helical" evidence="1">
    <location>
        <begin position="103"/>
        <end position="124"/>
    </location>
</feature>
<organism evidence="2 3">
    <name type="scientific">Caldalkalibacillus horti</name>
    <dbReference type="NCBI Taxonomy" id="77523"/>
    <lineage>
        <taxon>Bacteria</taxon>
        <taxon>Bacillati</taxon>
        <taxon>Bacillota</taxon>
        <taxon>Bacilli</taxon>
        <taxon>Bacillales</taxon>
        <taxon>Bacillaceae</taxon>
        <taxon>Caldalkalibacillus</taxon>
    </lineage>
</organism>
<name>A0ABT9VVP7_9BACI</name>